<reference evidence="1 2" key="1">
    <citation type="submission" date="2020-02" db="EMBL/GenBank/DDBJ databases">
        <authorList>
            <person name="Ferguson B K."/>
        </authorList>
    </citation>
    <scope>NUCLEOTIDE SEQUENCE [LARGE SCALE GENOMIC DNA]</scope>
</reference>
<accession>A0A6H5HWK6</accession>
<dbReference type="OrthoDB" id="7699172at2759"/>
<dbReference type="EMBL" id="CADCXV010000227">
    <property type="protein sequence ID" value="CAB0028999.1"/>
    <property type="molecule type" value="Genomic_DNA"/>
</dbReference>
<keyword evidence="2" id="KW-1185">Reference proteome</keyword>
<evidence type="ECO:0000313" key="1">
    <source>
        <dbReference type="EMBL" id="CAB0028999.1"/>
    </source>
</evidence>
<gene>
    <name evidence="1" type="ORF">TBRA_LOCUS1103</name>
</gene>
<organism evidence="1 2">
    <name type="scientific">Trichogramma brassicae</name>
    <dbReference type="NCBI Taxonomy" id="86971"/>
    <lineage>
        <taxon>Eukaryota</taxon>
        <taxon>Metazoa</taxon>
        <taxon>Ecdysozoa</taxon>
        <taxon>Arthropoda</taxon>
        <taxon>Hexapoda</taxon>
        <taxon>Insecta</taxon>
        <taxon>Pterygota</taxon>
        <taxon>Neoptera</taxon>
        <taxon>Endopterygota</taxon>
        <taxon>Hymenoptera</taxon>
        <taxon>Apocrita</taxon>
        <taxon>Proctotrupomorpha</taxon>
        <taxon>Chalcidoidea</taxon>
        <taxon>Trichogrammatidae</taxon>
        <taxon>Trichogramma</taxon>
    </lineage>
</organism>
<proteinExistence type="predicted"/>
<name>A0A6H5HWK6_9HYME</name>
<evidence type="ECO:0000313" key="2">
    <source>
        <dbReference type="Proteomes" id="UP000479190"/>
    </source>
</evidence>
<sequence>MSRVAQENVLEKDYDVQRRIQQCLDCQLKKLVRLKTRQPMIITDTPGVPFERKSHSISHWNSLNKNHKTYENFEKCYKNRPLCSALQHTTMIEVRDLNECATKKEISEELGKSLGAPHLNEEVSKTLRKAYAGTQAAVAALPDDLATKALKLGHIRIGWVNCRIRGREDALRCYRCWSPRPRLGPLYGA</sequence>
<dbReference type="Proteomes" id="UP000479190">
    <property type="component" value="Unassembled WGS sequence"/>
</dbReference>
<protein>
    <submittedName>
        <fullName evidence="1">Uncharacterized protein</fullName>
    </submittedName>
</protein>
<dbReference type="AlphaFoldDB" id="A0A6H5HWK6"/>